<dbReference type="AlphaFoldDB" id="A0A964FJ13"/>
<proteinExistence type="predicted"/>
<organism evidence="1 2">
    <name type="scientific">Waterburya agarophytonicola KI4</name>
    <dbReference type="NCBI Taxonomy" id="2874699"/>
    <lineage>
        <taxon>Bacteria</taxon>
        <taxon>Bacillati</taxon>
        <taxon>Cyanobacteriota</taxon>
        <taxon>Cyanophyceae</taxon>
        <taxon>Pleurocapsales</taxon>
        <taxon>Hyellaceae</taxon>
        <taxon>Waterburya</taxon>
        <taxon>Waterburya agarophytonicola</taxon>
    </lineage>
</organism>
<sequence>MGDKTTLHQSKKIKAMTRTKKSNNFSVFGTRPENTIFLPDVPYSVRLNCKDGGLFVGGNEAQHRKSNPDEKIDISIVKVSKFFGTLGKTENVLWIQLFFVAAPGVDSQILPKNTVCCSYIKKQSIAHLFNKVQEVMEHGDPGMGIFTLGFNREAGENGVYYTIDFDWRERETEQEKQQLELIATFMSAYSGQLIDLEGTRDMTCVDGWTAQQLQGITTQRQELPESSTRSLLGTLNH</sequence>
<evidence type="ECO:0000313" key="2">
    <source>
        <dbReference type="Proteomes" id="UP000729733"/>
    </source>
</evidence>
<accession>A0A964FJ13</accession>
<comment type="caution">
    <text evidence="1">The sequence shown here is derived from an EMBL/GenBank/DDBJ whole genome shotgun (WGS) entry which is preliminary data.</text>
</comment>
<gene>
    <name evidence="1" type="ORF">I4641_15705</name>
</gene>
<name>A0A964FJ13_9CYAN</name>
<dbReference type="Proteomes" id="UP000729733">
    <property type="component" value="Unassembled WGS sequence"/>
</dbReference>
<dbReference type="EMBL" id="JADWDC010000043">
    <property type="protein sequence ID" value="MCC0178423.1"/>
    <property type="molecule type" value="Genomic_DNA"/>
</dbReference>
<protein>
    <submittedName>
        <fullName evidence="1">Uncharacterized protein</fullName>
    </submittedName>
</protein>
<evidence type="ECO:0000313" key="1">
    <source>
        <dbReference type="EMBL" id="MCC0178423.1"/>
    </source>
</evidence>
<keyword evidence="2" id="KW-1185">Reference proteome</keyword>
<reference evidence="1" key="1">
    <citation type="journal article" date="2021" name="Antonie Van Leeuwenhoek">
        <title>Draft genome and description of Waterburya agarophytonicola gen. nov. sp. nov. (Pleurocapsales, Cyanobacteria): a seaweed symbiont.</title>
        <authorList>
            <person name="Bonthond G."/>
            <person name="Shalygin S."/>
            <person name="Bayer T."/>
            <person name="Weinberger F."/>
        </authorList>
    </citation>
    <scope>NUCLEOTIDE SEQUENCE</scope>
    <source>
        <strain evidence="1">KI4</strain>
    </source>
</reference>